<dbReference type="InterPro" id="IPR003593">
    <property type="entry name" value="AAA+_ATPase"/>
</dbReference>
<keyword evidence="7" id="KW-0067">ATP-binding</keyword>
<dbReference type="PANTHER" id="PTHR24223">
    <property type="entry name" value="ATP-BINDING CASSETTE SUB-FAMILY C"/>
    <property type="match status" value="1"/>
</dbReference>
<feature type="domain" description="ABC transmembrane type-1" evidence="13">
    <location>
        <begin position="1"/>
        <end position="175"/>
    </location>
</feature>
<dbReference type="SUPFAM" id="SSF90123">
    <property type="entry name" value="ABC transporter transmembrane region"/>
    <property type="match status" value="1"/>
</dbReference>
<dbReference type="EC" id="7.6.2.2" evidence="3"/>
<dbReference type="AlphaFoldDB" id="A0A0L9VK59"/>
<dbReference type="InterPro" id="IPR050173">
    <property type="entry name" value="ABC_transporter_C-like"/>
</dbReference>
<keyword evidence="9 11" id="KW-0472">Membrane</keyword>
<dbReference type="GO" id="GO:0005524">
    <property type="term" value="F:ATP binding"/>
    <property type="evidence" value="ECO:0007669"/>
    <property type="project" value="UniProtKB-KW"/>
</dbReference>
<evidence type="ECO:0000256" key="10">
    <source>
        <dbReference type="ARBA" id="ARBA00034018"/>
    </source>
</evidence>
<dbReference type="OMA" id="LETICTI"/>
<evidence type="ECO:0000256" key="7">
    <source>
        <dbReference type="ARBA" id="ARBA00022840"/>
    </source>
</evidence>
<dbReference type="Proteomes" id="UP000053144">
    <property type="component" value="Chromosome 10"/>
</dbReference>
<dbReference type="EMBL" id="CM003380">
    <property type="protein sequence ID" value="KOM55297.1"/>
    <property type="molecule type" value="Genomic_DNA"/>
</dbReference>
<comment type="catalytic activity">
    <reaction evidence="10">
        <text>ATP + H2O + xenobioticSide 1 = ADP + phosphate + xenobioticSide 2.</text>
        <dbReference type="EC" id="7.6.2.2"/>
    </reaction>
</comment>
<dbReference type="CDD" id="cd18580">
    <property type="entry name" value="ABC_6TM_ABCC_D2"/>
    <property type="match status" value="1"/>
</dbReference>
<evidence type="ECO:0000256" key="8">
    <source>
        <dbReference type="ARBA" id="ARBA00022989"/>
    </source>
</evidence>
<dbReference type="Gramene" id="KOM55297">
    <property type="protein sequence ID" value="KOM55297"/>
    <property type="gene ID" value="LR48_Vigan10g118900"/>
</dbReference>
<dbReference type="Pfam" id="PF00664">
    <property type="entry name" value="ABC_membrane"/>
    <property type="match status" value="1"/>
</dbReference>
<reference evidence="15" key="1">
    <citation type="journal article" date="2015" name="Proc. Natl. Acad. Sci. U.S.A.">
        <title>Genome sequencing of adzuki bean (Vigna angularis) provides insight into high starch and low fat accumulation and domestication.</title>
        <authorList>
            <person name="Yang K."/>
            <person name="Tian Z."/>
            <person name="Chen C."/>
            <person name="Luo L."/>
            <person name="Zhao B."/>
            <person name="Wang Z."/>
            <person name="Yu L."/>
            <person name="Li Y."/>
            <person name="Sun Y."/>
            <person name="Li W."/>
            <person name="Chen Y."/>
            <person name="Li Y."/>
            <person name="Zhang Y."/>
            <person name="Ai D."/>
            <person name="Zhao J."/>
            <person name="Shang C."/>
            <person name="Ma Y."/>
            <person name="Wu B."/>
            <person name="Wang M."/>
            <person name="Gao L."/>
            <person name="Sun D."/>
            <person name="Zhang P."/>
            <person name="Guo F."/>
            <person name="Wang W."/>
            <person name="Li Y."/>
            <person name="Wang J."/>
            <person name="Varshney R.K."/>
            <person name="Wang J."/>
            <person name="Ling H.Q."/>
            <person name="Wan P."/>
        </authorList>
    </citation>
    <scope>NUCLEOTIDE SEQUENCE</scope>
    <source>
        <strain evidence="15">cv. Jingnong 6</strain>
    </source>
</reference>
<dbReference type="InterPro" id="IPR044726">
    <property type="entry name" value="ABCC_6TM_D2"/>
</dbReference>
<evidence type="ECO:0000256" key="5">
    <source>
        <dbReference type="ARBA" id="ARBA00022692"/>
    </source>
</evidence>
<dbReference type="CDD" id="cd03244">
    <property type="entry name" value="ABCC_MRP_domain2"/>
    <property type="match status" value="1"/>
</dbReference>
<dbReference type="GO" id="GO:0016887">
    <property type="term" value="F:ATP hydrolysis activity"/>
    <property type="evidence" value="ECO:0007669"/>
    <property type="project" value="InterPro"/>
</dbReference>
<sequence>MDLDIPFILSFTMVGVIYLCSNLTVLAIASWQVLVVSLPMVYAAIRLQKYYFSTAKELMRVNGTTKSFVANHIAETTAGAVTIRAFEEEDRFFKKNLDLIDINASPLFHSFASNEWLIQRLEVISALLLTTTALCMVLLPPGTFSSGLVGMVLSYGLTLNASFVFLIQNQCSLENYIVSVERLNQYMHIPSEAPEVIAGKRPPSNWPVAGNVELNDLQIRYRPYGPLILHGITCTFKAGHKIGIVGRTGSGKSTLISALFRLVEPAGGKIVVDGIDISSIGLHDLRSRFGVIPQDPTLFNGTVRYNLDPLSQYSDKEIWEVLGKCQLREVLQEKEEGLNSSVVEDGSNWSMGQRQLFCLGRALLRRSRILVLDEATASIDNATDLVLQKTIRTEFADCTVITVAHRIPTVMDCSMVLSISDGKLVEYDEPMNLMNKEGSLFKQLVKEYWSHFHSAESY</sequence>
<evidence type="ECO:0000256" key="2">
    <source>
        <dbReference type="ARBA" id="ARBA00009726"/>
    </source>
</evidence>
<comment type="similarity">
    <text evidence="2">Belongs to the ABC transporter superfamily. ABCC family. Conjugate transporter (TC 3.A.1.208) subfamily.</text>
</comment>
<dbReference type="PANTHER" id="PTHR24223:SF367">
    <property type="entry name" value="ABC-TYPE XENOBIOTIC TRANSPORTER"/>
    <property type="match status" value="1"/>
</dbReference>
<keyword evidence="8 11" id="KW-1133">Transmembrane helix</keyword>
<evidence type="ECO:0000256" key="6">
    <source>
        <dbReference type="ARBA" id="ARBA00022741"/>
    </source>
</evidence>
<organism evidence="14 15">
    <name type="scientific">Phaseolus angularis</name>
    <name type="common">Azuki bean</name>
    <name type="synonym">Vigna angularis</name>
    <dbReference type="NCBI Taxonomy" id="3914"/>
    <lineage>
        <taxon>Eukaryota</taxon>
        <taxon>Viridiplantae</taxon>
        <taxon>Streptophyta</taxon>
        <taxon>Embryophyta</taxon>
        <taxon>Tracheophyta</taxon>
        <taxon>Spermatophyta</taxon>
        <taxon>Magnoliopsida</taxon>
        <taxon>eudicotyledons</taxon>
        <taxon>Gunneridae</taxon>
        <taxon>Pentapetalae</taxon>
        <taxon>rosids</taxon>
        <taxon>fabids</taxon>
        <taxon>Fabales</taxon>
        <taxon>Fabaceae</taxon>
        <taxon>Papilionoideae</taxon>
        <taxon>50 kb inversion clade</taxon>
        <taxon>NPAAA clade</taxon>
        <taxon>indigoferoid/millettioid clade</taxon>
        <taxon>Phaseoleae</taxon>
        <taxon>Vigna</taxon>
    </lineage>
</organism>
<feature type="domain" description="ABC transporter" evidence="12">
    <location>
        <begin position="212"/>
        <end position="446"/>
    </location>
</feature>
<dbReference type="InterPro" id="IPR003439">
    <property type="entry name" value="ABC_transporter-like_ATP-bd"/>
</dbReference>
<evidence type="ECO:0000313" key="14">
    <source>
        <dbReference type="EMBL" id="KOM55297.1"/>
    </source>
</evidence>
<name>A0A0L9VK59_PHAAN</name>
<dbReference type="SMART" id="SM00382">
    <property type="entry name" value="AAA"/>
    <property type="match status" value="1"/>
</dbReference>
<evidence type="ECO:0000256" key="1">
    <source>
        <dbReference type="ARBA" id="ARBA00004141"/>
    </source>
</evidence>
<evidence type="ECO:0000256" key="9">
    <source>
        <dbReference type="ARBA" id="ARBA00023136"/>
    </source>
</evidence>
<evidence type="ECO:0000256" key="11">
    <source>
        <dbReference type="SAM" id="Phobius"/>
    </source>
</evidence>
<dbReference type="PROSITE" id="PS50929">
    <property type="entry name" value="ABC_TM1F"/>
    <property type="match status" value="1"/>
</dbReference>
<dbReference type="InterPro" id="IPR036640">
    <property type="entry name" value="ABC1_TM_sf"/>
</dbReference>
<dbReference type="Gene3D" id="1.20.1560.10">
    <property type="entry name" value="ABC transporter type 1, transmembrane domain"/>
    <property type="match status" value="1"/>
</dbReference>
<keyword evidence="6" id="KW-0547">Nucleotide-binding</keyword>
<comment type="subcellular location">
    <subcellularLocation>
        <location evidence="1">Membrane</location>
        <topology evidence="1">Multi-pass membrane protein</topology>
    </subcellularLocation>
</comment>
<dbReference type="GO" id="GO:0008559">
    <property type="term" value="F:ABC-type xenobiotic transporter activity"/>
    <property type="evidence" value="ECO:0007669"/>
    <property type="project" value="UniProtKB-EC"/>
</dbReference>
<dbReference type="Gene3D" id="3.40.50.300">
    <property type="entry name" value="P-loop containing nucleotide triphosphate hydrolases"/>
    <property type="match status" value="1"/>
</dbReference>
<dbReference type="Pfam" id="PF00005">
    <property type="entry name" value="ABC_tran"/>
    <property type="match status" value="1"/>
</dbReference>
<dbReference type="InterPro" id="IPR011527">
    <property type="entry name" value="ABC1_TM_dom"/>
</dbReference>
<keyword evidence="4" id="KW-0813">Transport</keyword>
<dbReference type="PROSITE" id="PS50893">
    <property type="entry name" value="ABC_TRANSPORTER_2"/>
    <property type="match status" value="1"/>
</dbReference>
<evidence type="ECO:0000256" key="4">
    <source>
        <dbReference type="ARBA" id="ARBA00022448"/>
    </source>
</evidence>
<dbReference type="InterPro" id="IPR027417">
    <property type="entry name" value="P-loop_NTPase"/>
</dbReference>
<dbReference type="GO" id="GO:0016020">
    <property type="term" value="C:membrane"/>
    <property type="evidence" value="ECO:0007669"/>
    <property type="project" value="UniProtKB-SubCell"/>
</dbReference>
<keyword evidence="5 11" id="KW-0812">Transmembrane</keyword>
<evidence type="ECO:0000259" key="13">
    <source>
        <dbReference type="PROSITE" id="PS50929"/>
    </source>
</evidence>
<accession>A0A0L9VK59</accession>
<protein>
    <recommendedName>
        <fullName evidence="3">ABC-type xenobiotic transporter</fullName>
        <ecNumber evidence="3">7.6.2.2</ecNumber>
    </recommendedName>
</protein>
<proteinExistence type="inferred from homology"/>
<dbReference type="FunFam" id="3.40.50.300:FF:000169">
    <property type="entry name" value="ABC transporter C family member 3"/>
    <property type="match status" value="1"/>
</dbReference>
<feature type="transmembrane region" description="Helical" evidence="11">
    <location>
        <begin position="148"/>
        <end position="167"/>
    </location>
</feature>
<dbReference type="SUPFAM" id="SSF52540">
    <property type="entry name" value="P-loop containing nucleoside triphosphate hydrolases"/>
    <property type="match status" value="1"/>
</dbReference>
<gene>
    <name evidence="14" type="ORF">LR48_Vigan10g118900</name>
</gene>
<evidence type="ECO:0000313" key="15">
    <source>
        <dbReference type="Proteomes" id="UP000053144"/>
    </source>
</evidence>
<evidence type="ECO:0000256" key="3">
    <source>
        <dbReference type="ARBA" id="ARBA00012191"/>
    </source>
</evidence>
<evidence type="ECO:0000259" key="12">
    <source>
        <dbReference type="PROSITE" id="PS50893"/>
    </source>
</evidence>
<feature type="transmembrane region" description="Helical" evidence="11">
    <location>
        <begin position="123"/>
        <end position="142"/>
    </location>
</feature>
<feature type="transmembrane region" description="Helical" evidence="11">
    <location>
        <begin position="16"/>
        <end position="45"/>
    </location>
</feature>